<proteinExistence type="predicted"/>
<gene>
    <name evidence="1" type="ORF">LCGC14_0346430</name>
</gene>
<dbReference type="AlphaFoldDB" id="A0A0F9VZP5"/>
<name>A0A0F9VZP5_9ZZZZ</name>
<reference evidence="1" key="1">
    <citation type="journal article" date="2015" name="Nature">
        <title>Complex archaea that bridge the gap between prokaryotes and eukaryotes.</title>
        <authorList>
            <person name="Spang A."/>
            <person name="Saw J.H."/>
            <person name="Jorgensen S.L."/>
            <person name="Zaremba-Niedzwiedzka K."/>
            <person name="Martijn J."/>
            <person name="Lind A.E."/>
            <person name="van Eijk R."/>
            <person name="Schleper C."/>
            <person name="Guy L."/>
            <person name="Ettema T.J."/>
        </authorList>
    </citation>
    <scope>NUCLEOTIDE SEQUENCE</scope>
</reference>
<accession>A0A0F9VZP5</accession>
<comment type="caution">
    <text evidence="1">The sequence shown here is derived from an EMBL/GenBank/DDBJ whole genome shotgun (WGS) entry which is preliminary data.</text>
</comment>
<evidence type="ECO:0000313" key="1">
    <source>
        <dbReference type="EMBL" id="KKN78871.1"/>
    </source>
</evidence>
<protein>
    <submittedName>
        <fullName evidence="1">Uncharacterized protein</fullName>
    </submittedName>
</protein>
<sequence>MTNDMATGILAAMELKQKYKDLQAENKRLREFIEKHHPKHQHDHEYFHDHCFLCAEDEKRYKLIEQVLTNETNDSATDD</sequence>
<dbReference type="EMBL" id="LAZR01000256">
    <property type="protein sequence ID" value="KKN78871.1"/>
    <property type="molecule type" value="Genomic_DNA"/>
</dbReference>
<organism evidence="1">
    <name type="scientific">marine sediment metagenome</name>
    <dbReference type="NCBI Taxonomy" id="412755"/>
    <lineage>
        <taxon>unclassified sequences</taxon>
        <taxon>metagenomes</taxon>
        <taxon>ecological metagenomes</taxon>
    </lineage>
</organism>